<sequence length="248" mass="26583">MATLTLYPNAVKANTFDLYGTADAVAAVRYQDGTKFIYTTGPAPKYATFYFENSSGQTGTINSVTLWMYARWWVTQYFTINGVQQSVQTPTSDFAWYSRTFTSGYTWADIDSIWAGMNATLAINYDIRIDQIYLVVDYNPTATPVVTTTAVTAQRGGKTASGGGNVTSDGGSSVTARGVCWNTTGTPTTAASKTTDGTGTGVFTSTLTGLVPRTLYYTRAYATNSIGTAYGAQVEFTTLAGASQIIIF</sequence>
<dbReference type="EMBL" id="MT142357">
    <property type="protein sequence ID" value="QJA78878.1"/>
    <property type="molecule type" value="Genomic_DNA"/>
</dbReference>
<evidence type="ECO:0008006" key="2">
    <source>
        <dbReference type="Google" id="ProtNLM"/>
    </source>
</evidence>
<name>A0A6M3KBC0_9ZZZZ</name>
<accession>A0A6M3KBC0</accession>
<proteinExistence type="predicted"/>
<gene>
    <name evidence="1" type="ORF">MM415A00976_0022</name>
</gene>
<protein>
    <recommendedName>
        <fullName evidence="2">Fibronectin type-III domain-containing protein</fullName>
    </recommendedName>
</protein>
<organism evidence="1">
    <name type="scientific">viral metagenome</name>
    <dbReference type="NCBI Taxonomy" id="1070528"/>
    <lineage>
        <taxon>unclassified sequences</taxon>
        <taxon>metagenomes</taxon>
        <taxon>organismal metagenomes</taxon>
    </lineage>
</organism>
<dbReference type="SUPFAM" id="SSF49265">
    <property type="entry name" value="Fibronectin type III"/>
    <property type="match status" value="1"/>
</dbReference>
<evidence type="ECO:0000313" key="1">
    <source>
        <dbReference type="EMBL" id="QJA78878.1"/>
    </source>
</evidence>
<reference evidence="1" key="1">
    <citation type="submission" date="2020-03" db="EMBL/GenBank/DDBJ databases">
        <title>The deep terrestrial virosphere.</title>
        <authorList>
            <person name="Holmfeldt K."/>
            <person name="Nilsson E."/>
            <person name="Simone D."/>
            <person name="Lopez-Fernandez M."/>
            <person name="Wu X."/>
            <person name="de Brujin I."/>
            <person name="Lundin D."/>
            <person name="Andersson A."/>
            <person name="Bertilsson S."/>
            <person name="Dopson M."/>
        </authorList>
    </citation>
    <scope>NUCLEOTIDE SEQUENCE</scope>
    <source>
        <strain evidence="1">MM415A00976</strain>
    </source>
</reference>
<dbReference type="AlphaFoldDB" id="A0A6M3KBC0"/>
<dbReference type="InterPro" id="IPR036116">
    <property type="entry name" value="FN3_sf"/>
</dbReference>